<reference evidence="2 3" key="1">
    <citation type="journal article" date="2016" name="Nat. Commun.">
        <title>Thousands of microbial genomes shed light on interconnected biogeochemical processes in an aquifer system.</title>
        <authorList>
            <person name="Anantharaman K."/>
            <person name="Brown C.T."/>
            <person name="Hug L.A."/>
            <person name="Sharon I."/>
            <person name="Castelle C.J."/>
            <person name="Probst A.J."/>
            <person name="Thomas B.C."/>
            <person name="Singh A."/>
            <person name="Wilkins M.J."/>
            <person name="Karaoz U."/>
            <person name="Brodie E.L."/>
            <person name="Williams K.H."/>
            <person name="Hubbard S.S."/>
            <person name="Banfield J.F."/>
        </authorList>
    </citation>
    <scope>NUCLEOTIDE SEQUENCE [LARGE SCALE GENOMIC DNA]</scope>
</reference>
<sequence>MDTLLLLFIIAALVAVIAFLLWQGKKQEDSASSLMLQNQIVELNRTLDAKLGESSKAIREQFGESAKIIREITQELVKVGEGQKQVMGVTDQLKNLGYLEKPKAEGGSRRILPGNRVKERPASGSLPDAVCV</sequence>
<evidence type="ECO:0000313" key="3">
    <source>
        <dbReference type="Proteomes" id="UP000178613"/>
    </source>
</evidence>
<dbReference type="Proteomes" id="UP000178613">
    <property type="component" value="Unassembled WGS sequence"/>
</dbReference>
<protein>
    <recommendedName>
        <fullName evidence="4">DNA recombination protein RmuC</fullName>
    </recommendedName>
</protein>
<evidence type="ECO:0000313" key="2">
    <source>
        <dbReference type="EMBL" id="OHA71291.1"/>
    </source>
</evidence>
<dbReference type="EMBL" id="MHUB01000004">
    <property type="protein sequence ID" value="OHA71291.1"/>
    <property type="molecule type" value="Genomic_DNA"/>
</dbReference>
<organism evidence="2 3">
    <name type="scientific">Candidatus Wildermuthbacteria bacterium RIFCSPHIGHO2_02_FULL_49_9</name>
    <dbReference type="NCBI Taxonomy" id="1802456"/>
    <lineage>
        <taxon>Bacteria</taxon>
        <taxon>Candidatus Wildermuthiibacteriota</taxon>
    </lineage>
</organism>
<evidence type="ECO:0008006" key="4">
    <source>
        <dbReference type="Google" id="ProtNLM"/>
    </source>
</evidence>
<comment type="caution">
    <text evidence="2">The sequence shown here is derived from an EMBL/GenBank/DDBJ whole genome shotgun (WGS) entry which is preliminary data.</text>
</comment>
<evidence type="ECO:0000256" key="1">
    <source>
        <dbReference type="SAM" id="MobiDB-lite"/>
    </source>
</evidence>
<dbReference type="AlphaFoldDB" id="A0A1G2RGW8"/>
<accession>A0A1G2RGW8</accession>
<name>A0A1G2RGW8_9BACT</name>
<feature type="region of interest" description="Disordered" evidence="1">
    <location>
        <begin position="107"/>
        <end position="128"/>
    </location>
</feature>
<gene>
    <name evidence="2" type="ORF">A3D64_01990</name>
</gene>
<proteinExistence type="predicted"/>